<keyword evidence="2 6" id="KW-0808">Transferase</keyword>
<keyword evidence="3 6" id="KW-0547">Nucleotide-binding</keyword>
<dbReference type="PANTHER" id="PTHR21060">
    <property type="entry name" value="ACETATE KINASE"/>
    <property type="match status" value="1"/>
</dbReference>
<keyword evidence="4 6" id="KW-0418">Kinase</keyword>
<sequence length="405" mass="44976">MSSDKNLVKRKMNKFVLSINAGSSSLKFRLYGMPQEQVLLSGLFDKINTKQMCFKACYGDDRVCEQLIGKQDFSYATHFLLSFIADHNLIDNVDDIYAVGHRVAHGGEKFDHSVIVNQEVLQDIDLLCNLAPLHNPNNLMCIKIFQQVLPNATQVAVFDTAFHQTLTEDKFLYPLPYELYQQFGIRKFGFHGISHQYVSLVVKQEFAEQHDWKVINCHLGNGASICAMLDGRSVDSSMGFTPLAGLMMGTRCGDIDPALPAYIAQVKECDIEEVVRIMNFESGLLGVSQLSNDCRTVQEMADKGDKQAQLALKMFINRVIATIGAYAASLNGVDLITFTGGIGENSDHVRREICSSLSYLGVHLVGDSSSNNGYISSEQSKVLVKVINTDEELMIARDAYQLLSS</sequence>
<dbReference type="GO" id="GO:0008776">
    <property type="term" value="F:acetate kinase activity"/>
    <property type="evidence" value="ECO:0007669"/>
    <property type="project" value="UniProtKB-UniRule"/>
</dbReference>
<keyword evidence="6" id="KW-0963">Cytoplasm</keyword>
<evidence type="ECO:0000313" key="8">
    <source>
        <dbReference type="EMBL" id="RJX75193.1"/>
    </source>
</evidence>
<reference evidence="8 9" key="1">
    <citation type="submission" date="2018-08" db="EMBL/GenBank/DDBJ databases">
        <title>Vibrio isolated from the Eastern China Marginal Seas.</title>
        <authorList>
            <person name="Li Y."/>
        </authorList>
    </citation>
    <scope>NUCLEOTIDE SEQUENCE [LARGE SCALE GENOMIC DNA]</scope>
    <source>
        <strain evidence="8 9">BEI233</strain>
    </source>
</reference>
<feature type="binding site" evidence="6">
    <location>
        <begin position="293"/>
        <end position="295"/>
    </location>
    <ligand>
        <name>ATP</name>
        <dbReference type="ChEBI" id="CHEBI:30616"/>
    </ligand>
</feature>
<evidence type="ECO:0000256" key="5">
    <source>
        <dbReference type="ARBA" id="ARBA00022840"/>
    </source>
</evidence>
<feature type="active site" description="Proton donor/acceptor" evidence="6">
    <location>
        <position position="159"/>
    </location>
</feature>
<dbReference type="EC" id="2.7.2.1" evidence="6"/>
<feature type="binding site" evidence="6">
    <location>
        <begin position="218"/>
        <end position="222"/>
    </location>
    <ligand>
        <name>ATP</name>
        <dbReference type="ChEBI" id="CHEBI:30616"/>
    </ligand>
</feature>
<dbReference type="GO" id="GO:0000287">
    <property type="term" value="F:magnesium ion binding"/>
    <property type="evidence" value="ECO:0007669"/>
    <property type="project" value="UniProtKB-UniRule"/>
</dbReference>
<dbReference type="InterPro" id="IPR000890">
    <property type="entry name" value="Aliphatic_acid_kin_short-chain"/>
</dbReference>
<dbReference type="SUPFAM" id="SSF53067">
    <property type="entry name" value="Actin-like ATPase domain"/>
    <property type="match status" value="2"/>
</dbReference>
<dbReference type="PROSITE" id="PS01075">
    <property type="entry name" value="ACETATE_KINASE_1"/>
    <property type="match status" value="1"/>
</dbReference>
<comment type="subunit">
    <text evidence="6">Homodimer.</text>
</comment>
<feature type="binding site" evidence="6">
    <location>
        <begin position="341"/>
        <end position="345"/>
    </location>
    <ligand>
        <name>ATP</name>
        <dbReference type="ChEBI" id="CHEBI:30616"/>
    </ligand>
</feature>
<comment type="function">
    <text evidence="6">Catalyzes the formation of acetyl phosphate from acetate and ATP. Can also catalyze the reverse reaction.</text>
</comment>
<organism evidence="8 9">
    <name type="scientific">Vibrio sinensis</name>
    <dbReference type="NCBI Taxonomy" id="2302434"/>
    <lineage>
        <taxon>Bacteria</taxon>
        <taxon>Pseudomonadati</taxon>
        <taxon>Pseudomonadota</taxon>
        <taxon>Gammaproteobacteria</taxon>
        <taxon>Vibrionales</taxon>
        <taxon>Vibrionaceae</taxon>
        <taxon>Vibrio</taxon>
    </lineage>
</organism>
<comment type="pathway">
    <text evidence="6">Metabolic intermediate biosynthesis; acetyl-CoA biosynthesis; acetyl-CoA from acetate: step 1/2.</text>
</comment>
<comment type="cofactor">
    <cofactor evidence="6">
        <name>Mg(2+)</name>
        <dbReference type="ChEBI" id="CHEBI:18420"/>
    </cofactor>
    <cofactor evidence="6">
        <name>Mn(2+)</name>
        <dbReference type="ChEBI" id="CHEBI:29035"/>
    </cofactor>
    <text evidence="6">Mg(2+). Can also accept Mn(2+).</text>
</comment>
<feature type="site" description="Transition state stabilizer" evidence="6">
    <location>
        <position position="191"/>
    </location>
</feature>
<evidence type="ECO:0000256" key="6">
    <source>
        <dbReference type="HAMAP-Rule" id="MF_00020"/>
    </source>
</evidence>
<dbReference type="NCBIfam" id="TIGR00016">
    <property type="entry name" value="ackA"/>
    <property type="match status" value="1"/>
</dbReference>
<accession>A0A3A6QS26</accession>
<feature type="binding site" evidence="6">
    <location>
        <position position="102"/>
    </location>
    <ligand>
        <name>substrate</name>
    </ligand>
</feature>
<dbReference type="InterPro" id="IPR004372">
    <property type="entry name" value="Ac/propionate_kinase"/>
</dbReference>
<dbReference type="HAMAP" id="MF_00020">
    <property type="entry name" value="Acetate_kinase"/>
    <property type="match status" value="1"/>
</dbReference>
<name>A0A3A6QS26_9VIBR</name>
<dbReference type="UniPathway" id="UPA00340">
    <property type="reaction ID" value="UER00458"/>
</dbReference>
<comment type="subcellular location">
    <subcellularLocation>
        <location evidence="6">Cytoplasm</location>
    </subcellularLocation>
</comment>
<feature type="binding site" evidence="6">
    <location>
        <position position="391"/>
    </location>
    <ligand>
        <name>Mg(2+)</name>
        <dbReference type="ChEBI" id="CHEBI:18420"/>
    </ligand>
</feature>
<dbReference type="AlphaFoldDB" id="A0A3A6QS26"/>
<evidence type="ECO:0000313" key="9">
    <source>
        <dbReference type="Proteomes" id="UP000273252"/>
    </source>
</evidence>
<evidence type="ECO:0000256" key="7">
    <source>
        <dbReference type="RuleBase" id="RU003835"/>
    </source>
</evidence>
<feature type="binding site" evidence="6">
    <location>
        <position position="20"/>
    </location>
    <ligand>
        <name>Mg(2+)</name>
        <dbReference type="ChEBI" id="CHEBI:18420"/>
    </ligand>
</feature>
<comment type="catalytic activity">
    <reaction evidence="6">
        <text>acetate + ATP = acetyl phosphate + ADP</text>
        <dbReference type="Rhea" id="RHEA:11352"/>
        <dbReference type="ChEBI" id="CHEBI:22191"/>
        <dbReference type="ChEBI" id="CHEBI:30089"/>
        <dbReference type="ChEBI" id="CHEBI:30616"/>
        <dbReference type="ChEBI" id="CHEBI:456216"/>
        <dbReference type="EC" id="2.7.2.1"/>
    </reaction>
</comment>
<dbReference type="GO" id="GO:0006083">
    <property type="term" value="P:acetate metabolic process"/>
    <property type="evidence" value="ECO:0007669"/>
    <property type="project" value="TreeGrafter"/>
</dbReference>
<dbReference type="Gene3D" id="3.30.420.40">
    <property type="match status" value="2"/>
</dbReference>
<dbReference type="CDD" id="cd24010">
    <property type="entry name" value="ASKHA_NBD_AcK_PK"/>
    <property type="match status" value="1"/>
</dbReference>
<evidence type="ECO:0000256" key="3">
    <source>
        <dbReference type="ARBA" id="ARBA00022741"/>
    </source>
</evidence>
<gene>
    <name evidence="6" type="primary">ackA</name>
    <name evidence="8" type="ORF">DZ860_00455</name>
</gene>
<evidence type="ECO:0000256" key="1">
    <source>
        <dbReference type="ARBA" id="ARBA00008748"/>
    </source>
</evidence>
<dbReference type="GO" id="GO:0006085">
    <property type="term" value="P:acetyl-CoA biosynthetic process"/>
    <property type="evidence" value="ECO:0007669"/>
    <property type="project" value="UniProtKB-UniRule"/>
</dbReference>
<keyword evidence="6" id="KW-0460">Magnesium</keyword>
<dbReference type="EMBL" id="QVMU01000001">
    <property type="protein sequence ID" value="RJX75193.1"/>
    <property type="molecule type" value="Genomic_DNA"/>
</dbReference>
<comment type="caution">
    <text evidence="8">The sequence shown here is derived from an EMBL/GenBank/DDBJ whole genome shotgun (WGS) entry which is preliminary data.</text>
</comment>
<evidence type="ECO:0000256" key="2">
    <source>
        <dbReference type="ARBA" id="ARBA00022679"/>
    </source>
</evidence>
<keyword evidence="5 6" id="KW-0067">ATP-binding</keyword>
<dbReference type="PANTHER" id="PTHR21060:SF15">
    <property type="entry name" value="ACETATE KINASE-RELATED"/>
    <property type="match status" value="1"/>
</dbReference>
<evidence type="ECO:0000256" key="4">
    <source>
        <dbReference type="ARBA" id="ARBA00022777"/>
    </source>
</evidence>
<dbReference type="GO" id="GO:0005737">
    <property type="term" value="C:cytoplasm"/>
    <property type="evidence" value="ECO:0007669"/>
    <property type="project" value="UniProtKB-SubCell"/>
</dbReference>
<dbReference type="Pfam" id="PF00871">
    <property type="entry name" value="Acetate_kinase"/>
    <property type="match status" value="1"/>
</dbReference>
<dbReference type="OrthoDB" id="9802453at2"/>
<keyword evidence="6" id="KW-0479">Metal-binding</keyword>
<dbReference type="Proteomes" id="UP000273252">
    <property type="component" value="Unassembled WGS sequence"/>
</dbReference>
<keyword evidence="9" id="KW-1185">Reference proteome</keyword>
<dbReference type="InterPro" id="IPR043129">
    <property type="entry name" value="ATPase_NBD"/>
</dbReference>
<dbReference type="PRINTS" id="PR00471">
    <property type="entry name" value="ACETATEKNASE"/>
</dbReference>
<proteinExistence type="inferred from homology"/>
<dbReference type="PROSITE" id="PS01076">
    <property type="entry name" value="ACETATE_KINASE_2"/>
    <property type="match status" value="1"/>
</dbReference>
<comment type="similarity">
    <text evidence="1 6 7">Belongs to the acetokinase family.</text>
</comment>
<feature type="site" description="Transition state stabilizer" evidence="6">
    <location>
        <position position="251"/>
    </location>
</feature>
<protein>
    <recommendedName>
        <fullName evidence="6">Acetate kinase</fullName>
        <ecNumber evidence="6">2.7.2.1</ecNumber>
    </recommendedName>
    <alternativeName>
        <fullName evidence="6">Acetokinase</fullName>
    </alternativeName>
</protein>
<dbReference type="InterPro" id="IPR023865">
    <property type="entry name" value="Aliphatic_acid_kinase_CS"/>
</dbReference>
<feature type="binding site" evidence="6">
    <location>
        <position position="27"/>
    </location>
    <ligand>
        <name>ATP</name>
        <dbReference type="ChEBI" id="CHEBI:30616"/>
    </ligand>
</feature>
<dbReference type="GO" id="GO:0005524">
    <property type="term" value="F:ATP binding"/>
    <property type="evidence" value="ECO:0007669"/>
    <property type="project" value="UniProtKB-KW"/>
</dbReference>
<dbReference type="PIRSF" id="PIRSF000722">
    <property type="entry name" value="Acetate_prop_kin"/>
    <property type="match status" value="1"/>
</dbReference>